<protein>
    <recommendedName>
        <fullName evidence="1">RiboL-PSP-HEPN domain-containing protein</fullName>
    </recommendedName>
</protein>
<dbReference type="InterPro" id="IPR041519">
    <property type="entry name" value="HEPN_RiboL-PSP"/>
</dbReference>
<dbReference type="Proteomes" id="UP000470082">
    <property type="component" value="Unassembled WGS sequence"/>
</dbReference>
<dbReference type="AlphaFoldDB" id="A0A7X2N1A5"/>
<dbReference type="Pfam" id="PF18735">
    <property type="entry name" value="HEPN_RiboL-PSP"/>
    <property type="match status" value="1"/>
</dbReference>
<keyword evidence="3" id="KW-1185">Reference proteome</keyword>
<evidence type="ECO:0000313" key="2">
    <source>
        <dbReference type="EMBL" id="MSS00612.1"/>
    </source>
</evidence>
<feature type="domain" description="RiboL-PSP-HEPN" evidence="1">
    <location>
        <begin position="13"/>
        <end position="157"/>
    </location>
</feature>
<sequence length="158" mass="18278">MKEELKNILDDVETELLNIQTWINGNKMDSNVRYLNYYSVIRASGTIEQVMKSMIYEKLTENASEETKKYLEINILESSANPSTGVISNYLQSLNKNWKQDFDNYLQANNDKKSDLNSLVKLRNTFAHGNSFSIGIDTVIMYYRSGCSILDNLYQIIY</sequence>
<name>A0A7X2N1A5_9FIRM</name>
<gene>
    <name evidence="2" type="ORF">FYJ50_00525</name>
</gene>
<dbReference type="RefSeq" id="WP_154459086.1">
    <property type="nucleotide sequence ID" value="NZ_VUMM01000001.1"/>
</dbReference>
<proteinExistence type="predicted"/>
<reference evidence="2 3" key="1">
    <citation type="submission" date="2019-08" db="EMBL/GenBank/DDBJ databases">
        <title>In-depth cultivation of the pig gut microbiome towards novel bacterial diversity and tailored functional studies.</title>
        <authorList>
            <person name="Wylensek D."/>
            <person name="Hitch T.C.A."/>
            <person name="Clavel T."/>
        </authorList>
    </citation>
    <scope>NUCLEOTIDE SEQUENCE [LARGE SCALE GENOMIC DNA]</scope>
    <source>
        <strain evidence="2 3">LKV-178-WT-2G</strain>
    </source>
</reference>
<accession>A0A7X2N1A5</accession>
<dbReference type="EMBL" id="VUMM01000001">
    <property type="protein sequence ID" value="MSS00612.1"/>
    <property type="molecule type" value="Genomic_DNA"/>
</dbReference>
<evidence type="ECO:0000259" key="1">
    <source>
        <dbReference type="Pfam" id="PF18735"/>
    </source>
</evidence>
<comment type="caution">
    <text evidence="2">The sequence shown here is derived from an EMBL/GenBank/DDBJ whole genome shotgun (WGS) entry which is preliminary data.</text>
</comment>
<evidence type="ECO:0000313" key="3">
    <source>
        <dbReference type="Proteomes" id="UP000470082"/>
    </source>
</evidence>
<organism evidence="2 3">
    <name type="scientific">Floccifex porci</name>
    <dbReference type="NCBI Taxonomy" id="2606629"/>
    <lineage>
        <taxon>Bacteria</taxon>
        <taxon>Bacillati</taxon>
        <taxon>Bacillota</taxon>
        <taxon>Erysipelotrichia</taxon>
        <taxon>Erysipelotrichales</taxon>
        <taxon>Erysipelotrichaceae</taxon>
        <taxon>Floccifex</taxon>
    </lineage>
</organism>